<dbReference type="KEGG" id="cdep:91087143"/>
<dbReference type="InterPro" id="IPR020103">
    <property type="entry name" value="PsdUridine_synth_cat_dom_sf"/>
</dbReference>
<dbReference type="Proteomes" id="UP000094043">
    <property type="component" value="Chromosome 3"/>
</dbReference>
<dbReference type="InterPro" id="IPR041707">
    <property type="entry name" value="Pus3-like"/>
</dbReference>
<dbReference type="Gene3D" id="3.30.70.660">
    <property type="entry name" value="Pseudouridine synthase I, catalytic domain, C-terminal subdomain"/>
    <property type="match status" value="1"/>
</dbReference>
<sequence>MERYANMSRQDLLHRLVQLEKLSRSGETGPLAVSKMQPEAGLPVLTHTTKAERRAKKKSEKPFRFSNHPTRHIALLIAYHGWPYSGLALQAPCSPGGPPIPTIEAEILQALEKSKLIEEGKGWEGCEFERCGRTDRGVSGEGQVVNLWVRSNRRKGDGGEDLGDGWREPKEPIAKIETVHMGGQDEQQHQKASETDKKPQEYPYPKLINSLLPPSIRILAWSPLSSNFSSRFSCTYRHYRYAFHLQPTLTSPPLDLEQMKKGAQYLIGEHDYRNFCKLDGSKQIENHTRGVLQAYFSSNADQGVGGGMVVFNLIGTAFLWHQIRHIIAVLFLIGAQLEPPTLVQDLLNVEKFSSKPHYTMGHPLPLTLHKCGYETGELDWRFSGYDGPFQNLSPTEREKKTREANVGMEGLARTLEVARQAAELKAWQVSGSLRTLVRILGSPLPEKALSQEENFQNKEQTLWPIGGGEYMQTGQYRRVEDRPRGEEPEEVNRKWKEGKGKARREKREENGRIEIRENE</sequence>
<dbReference type="GO" id="GO:0003723">
    <property type="term" value="F:RNA binding"/>
    <property type="evidence" value="ECO:0007669"/>
    <property type="project" value="InterPro"/>
</dbReference>
<protein>
    <submittedName>
        <fullName evidence="5">tRNA pseudouridine(38-40) synthase</fullName>
    </submittedName>
</protein>
<proteinExistence type="inferred from homology"/>
<dbReference type="Pfam" id="PF01416">
    <property type="entry name" value="PseudoU_synth_1"/>
    <property type="match status" value="1"/>
</dbReference>
<feature type="region of interest" description="Disordered" evidence="4">
    <location>
        <begin position="181"/>
        <end position="202"/>
    </location>
</feature>
<keyword evidence="6" id="KW-1185">Reference proteome</keyword>
<accession>A0A1E3IQ14</accession>
<reference evidence="5" key="3">
    <citation type="submission" date="2024-01" db="EMBL/GenBank/DDBJ databases">
        <authorList>
            <person name="Coelho M.A."/>
            <person name="David-Palma M."/>
            <person name="Shea T."/>
            <person name="Sun S."/>
            <person name="Cuomo C.A."/>
            <person name="Heitman J."/>
        </authorList>
    </citation>
    <scope>NUCLEOTIDE SEQUENCE</scope>
    <source>
        <strain evidence="5">CBS 7841</strain>
    </source>
</reference>
<feature type="compositionally biased region" description="Basic and acidic residues" evidence="4">
    <location>
        <begin position="186"/>
        <end position="200"/>
    </location>
</feature>
<dbReference type="AlphaFoldDB" id="A0A1E3IQ14"/>
<dbReference type="InterPro" id="IPR020097">
    <property type="entry name" value="PsdUridine_synth_TruA_a/b_dom"/>
</dbReference>
<gene>
    <name evidence="5" type="ORF">L203_102932</name>
</gene>
<evidence type="ECO:0000256" key="1">
    <source>
        <dbReference type="ARBA" id="ARBA00009375"/>
    </source>
</evidence>
<evidence type="ECO:0000256" key="4">
    <source>
        <dbReference type="SAM" id="MobiDB-lite"/>
    </source>
</evidence>
<dbReference type="HAMAP" id="MF_00171">
    <property type="entry name" value="TruA"/>
    <property type="match status" value="1"/>
</dbReference>
<evidence type="ECO:0000313" key="6">
    <source>
        <dbReference type="Proteomes" id="UP000094043"/>
    </source>
</evidence>
<evidence type="ECO:0000256" key="3">
    <source>
        <dbReference type="ARBA" id="ARBA00023235"/>
    </source>
</evidence>
<evidence type="ECO:0000313" key="5">
    <source>
        <dbReference type="EMBL" id="WVN87737.1"/>
    </source>
</evidence>
<name>A0A1E3IQ14_9TREE</name>
<dbReference type="GO" id="GO:1990481">
    <property type="term" value="P:mRNA pseudouridine synthesis"/>
    <property type="evidence" value="ECO:0007669"/>
    <property type="project" value="TreeGrafter"/>
</dbReference>
<dbReference type="GeneID" id="91087143"/>
<dbReference type="RefSeq" id="XP_066068437.1">
    <property type="nucleotide sequence ID" value="XM_066212340.1"/>
</dbReference>
<dbReference type="GO" id="GO:0031119">
    <property type="term" value="P:tRNA pseudouridine synthesis"/>
    <property type="evidence" value="ECO:0007669"/>
    <property type="project" value="TreeGrafter"/>
</dbReference>
<reference evidence="5" key="1">
    <citation type="submission" date="2016-06" db="EMBL/GenBank/DDBJ databases">
        <authorList>
            <person name="Cuomo C."/>
            <person name="Litvintseva A."/>
            <person name="Heitman J."/>
            <person name="Chen Y."/>
            <person name="Sun S."/>
            <person name="Springer D."/>
            <person name="Dromer F."/>
            <person name="Young S."/>
            <person name="Zeng Q."/>
            <person name="Chapman S."/>
            <person name="Gujja S."/>
            <person name="Saif S."/>
            <person name="Birren B."/>
        </authorList>
    </citation>
    <scope>NUCLEOTIDE SEQUENCE</scope>
    <source>
        <strain evidence="5">CBS 7841</strain>
    </source>
</reference>
<keyword evidence="3" id="KW-0413">Isomerase</keyword>
<evidence type="ECO:0000256" key="2">
    <source>
        <dbReference type="ARBA" id="ARBA00022694"/>
    </source>
</evidence>
<feature type="region of interest" description="Disordered" evidence="4">
    <location>
        <begin position="473"/>
        <end position="519"/>
    </location>
</feature>
<feature type="compositionally biased region" description="Basic and acidic residues" evidence="4">
    <location>
        <begin position="477"/>
        <end position="519"/>
    </location>
</feature>
<keyword evidence="2" id="KW-0819">tRNA processing</keyword>
<dbReference type="OrthoDB" id="25767at2759"/>
<dbReference type="InterPro" id="IPR001406">
    <property type="entry name" value="PsdUridine_synth_TruA"/>
</dbReference>
<dbReference type="GO" id="GO:0009982">
    <property type="term" value="F:pseudouridine synthase activity"/>
    <property type="evidence" value="ECO:0007669"/>
    <property type="project" value="InterPro"/>
</dbReference>
<dbReference type="EMBL" id="CP143786">
    <property type="protein sequence ID" value="WVN87737.1"/>
    <property type="molecule type" value="Genomic_DNA"/>
</dbReference>
<dbReference type="NCBIfam" id="TIGR00071">
    <property type="entry name" value="hisT_truA"/>
    <property type="match status" value="1"/>
</dbReference>
<organism evidence="5 6">
    <name type="scientific">Cryptococcus depauperatus CBS 7841</name>
    <dbReference type="NCBI Taxonomy" id="1295531"/>
    <lineage>
        <taxon>Eukaryota</taxon>
        <taxon>Fungi</taxon>
        <taxon>Dikarya</taxon>
        <taxon>Basidiomycota</taxon>
        <taxon>Agaricomycotina</taxon>
        <taxon>Tremellomycetes</taxon>
        <taxon>Tremellales</taxon>
        <taxon>Cryptococcaceae</taxon>
        <taxon>Cryptococcus</taxon>
    </lineage>
</organism>
<dbReference type="GO" id="GO:0005737">
    <property type="term" value="C:cytoplasm"/>
    <property type="evidence" value="ECO:0007669"/>
    <property type="project" value="TreeGrafter"/>
</dbReference>
<dbReference type="GO" id="GO:0005634">
    <property type="term" value="C:nucleus"/>
    <property type="evidence" value="ECO:0007669"/>
    <property type="project" value="TreeGrafter"/>
</dbReference>
<dbReference type="PANTHER" id="PTHR11142">
    <property type="entry name" value="PSEUDOURIDYLATE SYNTHASE"/>
    <property type="match status" value="1"/>
</dbReference>
<dbReference type="CDD" id="cd02569">
    <property type="entry name" value="PseudoU_synth_ScPus3"/>
    <property type="match status" value="1"/>
</dbReference>
<reference evidence="5" key="2">
    <citation type="journal article" date="2022" name="Elife">
        <title>Obligate sexual reproduction of a homothallic fungus closely related to the Cryptococcus pathogenic species complex.</title>
        <authorList>
            <person name="Passer A.R."/>
            <person name="Clancey S.A."/>
            <person name="Shea T."/>
            <person name="David-Palma M."/>
            <person name="Averette A.F."/>
            <person name="Boekhout T."/>
            <person name="Porcel B.M."/>
            <person name="Nowrousian M."/>
            <person name="Cuomo C.A."/>
            <person name="Sun S."/>
            <person name="Heitman J."/>
            <person name="Coelho M.A."/>
        </authorList>
    </citation>
    <scope>NUCLEOTIDE SEQUENCE</scope>
    <source>
        <strain evidence="5">CBS 7841</strain>
    </source>
</reference>
<dbReference type="Gene3D" id="3.30.70.580">
    <property type="entry name" value="Pseudouridine synthase I, catalytic domain, N-terminal subdomain"/>
    <property type="match status" value="1"/>
</dbReference>
<dbReference type="PANTHER" id="PTHR11142:SF5">
    <property type="entry name" value="TRNA PSEUDOURIDINE(38_39) SYNTHASE"/>
    <property type="match status" value="1"/>
</dbReference>
<dbReference type="InterPro" id="IPR020095">
    <property type="entry name" value="PsdUridine_synth_TruA_C"/>
</dbReference>
<dbReference type="SUPFAM" id="SSF55120">
    <property type="entry name" value="Pseudouridine synthase"/>
    <property type="match status" value="1"/>
</dbReference>
<comment type="similarity">
    <text evidence="1">Belongs to the tRNA pseudouridine synthase TruA family.</text>
</comment>
<dbReference type="InterPro" id="IPR020094">
    <property type="entry name" value="TruA/RsuA/RluB/E/F_N"/>
</dbReference>
<dbReference type="VEuPathDB" id="FungiDB:L203_01801"/>